<reference evidence="2" key="2">
    <citation type="journal article" date="2015" name="Data Brief">
        <title>Shoot transcriptome of the giant reed, Arundo donax.</title>
        <authorList>
            <person name="Barrero R.A."/>
            <person name="Guerrero F.D."/>
            <person name="Moolhuijzen P."/>
            <person name="Goolsby J.A."/>
            <person name="Tidwell J."/>
            <person name="Bellgard S.E."/>
            <person name="Bellgard M.I."/>
        </authorList>
    </citation>
    <scope>NUCLEOTIDE SEQUENCE</scope>
    <source>
        <tissue evidence="2">Shoot tissue taken approximately 20 cm above the soil surface</tissue>
    </source>
</reference>
<organism evidence="2">
    <name type="scientific">Arundo donax</name>
    <name type="common">Giant reed</name>
    <name type="synonym">Donax arundinaceus</name>
    <dbReference type="NCBI Taxonomy" id="35708"/>
    <lineage>
        <taxon>Eukaryota</taxon>
        <taxon>Viridiplantae</taxon>
        <taxon>Streptophyta</taxon>
        <taxon>Embryophyta</taxon>
        <taxon>Tracheophyta</taxon>
        <taxon>Spermatophyta</taxon>
        <taxon>Magnoliopsida</taxon>
        <taxon>Liliopsida</taxon>
        <taxon>Poales</taxon>
        <taxon>Poaceae</taxon>
        <taxon>PACMAD clade</taxon>
        <taxon>Arundinoideae</taxon>
        <taxon>Arundineae</taxon>
        <taxon>Arundo</taxon>
    </lineage>
</organism>
<reference evidence="2" key="1">
    <citation type="submission" date="2014-09" db="EMBL/GenBank/DDBJ databases">
        <authorList>
            <person name="Magalhaes I.L.F."/>
            <person name="Oliveira U."/>
            <person name="Santos F.R."/>
            <person name="Vidigal T.H.D.A."/>
            <person name="Brescovit A.D."/>
            <person name="Santos A.J."/>
        </authorList>
    </citation>
    <scope>NUCLEOTIDE SEQUENCE</scope>
    <source>
        <tissue evidence="2">Shoot tissue taken approximately 20 cm above the soil surface</tissue>
    </source>
</reference>
<feature type="region of interest" description="Disordered" evidence="1">
    <location>
        <begin position="1"/>
        <end position="39"/>
    </location>
</feature>
<dbReference type="EMBL" id="GBRH01241888">
    <property type="protein sequence ID" value="JAD56007.1"/>
    <property type="molecule type" value="Transcribed_RNA"/>
</dbReference>
<evidence type="ECO:0000313" key="2">
    <source>
        <dbReference type="EMBL" id="JAD56007.1"/>
    </source>
</evidence>
<accession>A0A0A9B9N1</accession>
<protein>
    <submittedName>
        <fullName evidence="2">Uncharacterized protein</fullName>
    </submittedName>
</protein>
<proteinExistence type="predicted"/>
<evidence type="ECO:0000256" key="1">
    <source>
        <dbReference type="SAM" id="MobiDB-lite"/>
    </source>
</evidence>
<sequence>MLTKRMNLPRRSEAVSVTRQPERGKKQSRAWISWKQPSA</sequence>
<dbReference type="AlphaFoldDB" id="A0A0A9B9N1"/>
<name>A0A0A9B9N1_ARUDO</name>